<sequence length="491" mass="54146">MGLSVGLAVVFAAVLVVYLTLGDEPLRWVEMAYRLFYVRISMRSFERRGSTIPDEFERRVDTSPHQSALHFMGEELSFLELDRMANRVASWALSKGLRKGDVVGLMMGNCPEFIATWLGLSKIGVVSALVNTKLTGKSLEHCFNITNPKIIIADVKCAPHARPATAALHVPVHVYSRRISNSNNNGADGKTERRDVDLNVDNGRAAGRGGGLDQSPSSVLRTSLDAELKGHGQTRVARKAREGVASTSLLFYIFTSGTTGMPKAARITHARFFAAGVAFGFMNRIKASDRIYCCLPLYHSAGGMIGVSISWWSGATLIISRKFSARKFFSECLNSRATVVQYIGQICRYLLSVKPGSSDRDHNVTKAIGNGMQLDTWLKFQQRFGIPYIGEFYAATEGNAVMINNQNKEGAVGYVPPIADSIPCVNYPLKLIKIDIDTGSPLRTAPPTGSKKDDDDDNRHVQKVSEPRTEPILFEPFPVYLHTFKPRGYFL</sequence>
<evidence type="ECO:0000256" key="2">
    <source>
        <dbReference type="ARBA" id="ARBA00022598"/>
    </source>
</evidence>
<keyword evidence="4" id="KW-0067">ATP-binding</keyword>
<feature type="domain" description="AMP-dependent synthetase/ligase" evidence="6">
    <location>
        <begin position="56"/>
        <end position="425"/>
    </location>
</feature>
<evidence type="ECO:0000256" key="3">
    <source>
        <dbReference type="ARBA" id="ARBA00022741"/>
    </source>
</evidence>
<dbReference type="AlphaFoldDB" id="A0A6V3KEZ9"/>
<evidence type="ECO:0000313" key="7">
    <source>
        <dbReference type="EMBL" id="CAE0657040.1"/>
    </source>
</evidence>
<dbReference type="InterPro" id="IPR042099">
    <property type="entry name" value="ANL_N_sf"/>
</dbReference>
<gene>
    <name evidence="7" type="ORF">LGLO00237_LOCUS8607</name>
    <name evidence="8" type="ORF">LGLO00237_LOCUS8608</name>
    <name evidence="9" type="ORF">LGLO00237_LOCUS8610</name>
    <name evidence="10" type="ORF">LGLO00237_LOCUS8612</name>
    <name evidence="11" type="ORF">LGLO00237_LOCUS8614</name>
    <name evidence="12" type="ORF">LGLO00237_LOCUS8615</name>
    <name evidence="13" type="ORF">LGLO00237_LOCUS8617</name>
</gene>
<proteinExistence type="inferred from homology"/>
<dbReference type="GO" id="GO:0044539">
    <property type="term" value="P:long-chain fatty acid import into cell"/>
    <property type="evidence" value="ECO:0007669"/>
    <property type="project" value="TreeGrafter"/>
</dbReference>
<dbReference type="GO" id="GO:0004467">
    <property type="term" value="F:long-chain fatty acid-CoA ligase activity"/>
    <property type="evidence" value="ECO:0007669"/>
    <property type="project" value="TreeGrafter"/>
</dbReference>
<dbReference type="GO" id="GO:0005886">
    <property type="term" value="C:plasma membrane"/>
    <property type="evidence" value="ECO:0007669"/>
    <property type="project" value="TreeGrafter"/>
</dbReference>
<keyword evidence="3" id="KW-0547">Nucleotide-binding</keyword>
<dbReference type="EMBL" id="HBIV01011551">
    <property type="protein sequence ID" value="CAE0657045.1"/>
    <property type="molecule type" value="Transcribed_RNA"/>
</dbReference>
<name>A0A6V3KEZ9_9EUKA</name>
<dbReference type="Pfam" id="PF00501">
    <property type="entry name" value="AMP-binding"/>
    <property type="match status" value="1"/>
</dbReference>
<dbReference type="EMBL" id="HBIV01011553">
    <property type="protein sequence ID" value="CAE0657047.1"/>
    <property type="molecule type" value="Transcribed_RNA"/>
</dbReference>
<reference evidence="8" key="1">
    <citation type="submission" date="2021-01" db="EMBL/GenBank/DDBJ databases">
        <authorList>
            <person name="Corre E."/>
            <person name="Pelletier E."/>
            <person name="Niang G."/>
            <person name="Scheremetjew M."/>
            <person name="Finn R."/>
            <person name="Kale V."/>
            <person name="Holt S."/>
            <person name="Cochrane G."/>
            <person name="Meng A."/>
            <person name="Brown T."/>
            <person name="Cohen L."/>
        </authorList>
    </citation>
    <scope>NUCLEOTIDE SEQUENCE</scope>
    <source>
        <strain evidence="8">CCCM811</strain>
    </source>
</reference>
<dbReference type="EMBL" id="HBIV01011554">
    <property type="protein sequence ID" value="CAE0657048.1"/>
    <property type="molecule type" value="Transcribed_RNA"/>
</dbReference>
<comment type="similarity">
    <text evidence="1">Belongs to the ATP-dependent AMP-binding enzyme family.</text>
</comment>
<feature type="region of interest" description="Disordered" evidence="5">
    <location>
        <begin position="442"/>
        <end position="467"/>
    </location>
</feature>
<evidence type="ECO:0000256" key="4">
    <source>
        <dbReference type="ARBA" id="ARBA00022840"/>
    </source>
</evidence>
<keyword evidence="2" id="KW-0436">Ligase</keyword>
<evidence type="ECO:0000313" key="10">
    <source>
        <dbReference type="EMBL" id="CAE0657045.1"/>
    </source>
</evidence>
<accession>A0A6V3KEZ9</accession>
<dbReference type="Gene3D" id="3.40.50.12780">
    <property type="entry name" value="N-terminal domain of ligase-like"/>
    <property type="match status" value="1"/>
</dbReference>
<feature type="compositionally biased region" description="Basic and acidic residues" evidence="5">
    <location>
        <begin position="450"/>
        <end position="467"/>
    </location>
</feature>
<evidence type="ECO:0000313" key="13">
    <source>
        <dbReference type="EMBL" id="CAE0657050.1"/>
    </source>
</evidence>
<dbReference type="EMBL" id="HBIV01011556">
    <property type="protein sequence ID" value="CAE0657050.1"/>
    <property type="molecule type" value="Transcribed_RNA"/>
</dbReference>
<dbReference type="EMBL" id="HBIV01011545">
    <property type="protein sequence ID" value="CAE0657040.1"/>
    <property type="molecule type" value="Transcribed_RNA"/>
</dbReference>
<dbReference type="EMBL" id="HBIV01011547">
    <property type="protein sequence ID" value="CAE0657041.1"/>
    <property type="molecule type" value="Transcribed_RNA"/>
</dbReference>
<organism evidence="8">
    <name type="scientific">Lotharella globosa</name>
    <dbReference type="NCBI Taxonomy" id="91324"/>
    <lineage>
        <taxon>Eukaryota</taxon>
        <taxon>Sar</taxon>
        <taxon>Rhizaria</taxon>
        <taxon>Cercozoa</taxon>
        <taxon>Chlorarachniophyceae</taxon>
        <taxon>Lotharella</taxon>
    </lineage>
</organism>
<dbReference type="GO" id="GO:0005324">
    <property type="term" value="F:long-chain fatty acid transmembrane transporter activity"/>
    <property type="evidence" value="ECO:0007669"/>
    <property type="project" value="TreeGrafter"/>
</dbReference>
<evidence type="ECO:0000259" key="6">
    <source>
        <dbReference type="Pfam" id="PF00501"/>
    </source>
</evidence>
<dbReference type="PANTHER" id="PTHR43107:SF15">
    <property type="entry name" value="FATTY ACID TRANSPORT PROTEIN 3, ISOFORM A"/>
    <property type="match status" value="1"/>
</dbReference>
<dbReference type="InterPro" id="IPR000873">
    <property type="entry name" value="AMP-dep_synth/lig_dom"/>
</dbReference>
<evidence type="ECO:0000256" key="5">
    <source>
        <dbReference type="SAM" id="MobiDB-lite"/>
    </source>
</evidence>
<evidence type="ECO:0000256" key="1">
    <source>
        <dbReference type="ARBA" id="ARBA00006432"/>
    </source>
</evidence>
<dbReference type="PROSITE" id="PS00455">
    <property type="entry name" value="AMP_BINDING"/>
    <property type="match status" value="1"/>
</dbReference>
<dbReference type="EMBL" id="HBIV01011549">
    <property type="protein sequence ID" value="CAE0657043.1"/>
    <property type="molecule type" value="Transcribed_RNA"/>
</dbReference>
<evidence type="ECO:0000313" key="11">
    <source>
        <dbReference type="EMBL" id="CAE0657047.1"/>
    </source>
</evidence>
<evidence type="ECO:0000313" key="9">
    <source>
        <dbReference type="EMBL" id="CAE0657043.1"/>
    </source>
</evidence>
<protein>
    <recommendedName>
        <fullName evidence="6">AMP-dependent synthetase/ligase domain-containing protein</fullName>
    </recommendedName>
</protein>
<dbReference type="PANTHER" id="PTHR43107">
    <property type="entry name" value="LONG-CHAIN FATTY ACID TRANSPORT PROTEIN"/>
    <property type="match status" value="1"/>
</dbReference>
<evidence type="ECO:0000313" key="12">
    <source>
        <dbReference type="EMBL" id="CAE0657048.1"/>
    </source>
</evidence>
<dbReference type="InterPro" id="IPR020845">
    <property type="entry name" value="AMP-binding_CS"/>
</dbReference>
<dbReference type="GO" id="GO:0005789">
    <property type="term" value="C:endoplasmic reticulum membrane"/>
    <property type="evidence" value="ECO:0007669"/>
    <property type="project" value="TreeGrafter"/>
</dbReference>
<dbReference type="GO" id="GO:0005524">
    <property type="term" value="F:ATP binding"/>
    <property type="evidence" value="ECO:0007669"/>
    <property type="project" value="UniProtKB-KW"/>
</dbReference>
<evidence type="ECO:0000313" key="8">
    <source>
        <dbReference type="EMBL" id="CAE0657041.1"/>
    </source>
</evidence>
<dbReference type="SUPFAM" id="SSF56801">
    <property type="entry name" value="Acetyl-CoA synthetase-like"/>
    <property type="match status" value="1"/>
</dbReference>